<organism evidence="2 3">
    <name type="scientific">Vulcanisaeta distributa (strain DSM 14429 / JCM 11212 / NBRC 100878 / IC-017)</name>
    <dbReference type="NCBI Taxonomy" id="572478"/>
    <lineage>
        <taxon>Archaea</taxon>
        <taxon>Thermoproteota</taxon>
        <taxon>Thermoprotei</taxon>
        <taxon>Thermoproteales</taxon>
        <taxon>Thermoproteaceae</taxon>
        <taxon>Vulcanisaeta</taxon>
    </lineage>
</organism>
<protein>
    <recommendedName>
        <fullName evidence="1">DUF8196 domain-containing protein</fullName>
    </recommendedName>
</protein>
<dbReference type="GeneID" id="9751316"/>
<reference evidence="2 3" key="1">
    <citation type="journal article" date="2010" name="Stand. Genomic Sci.">
        <title>Complete genome sequence of Vulcanisaeta distributa type strain (IC-017).</title>
        <authorList>
            <person name="Mavromatis K."/>
            <person name="Sikorski J."/>
            <person name="Pabst E."/>
            <person name="Teshima H."/>
            <person name="Lapidus A."/>
            <person name="Lucas S."/>
            <person name="Nolan M."/>
            <person name="Glavina Del Rio T."/>
            <person name="Cheng J.F."/>
            <person name="Bruce D."/>
            <person name="Goodwin L."/>
            <person name="Pitluck S."/>
            <person name="Liolios K."/>
            <person name="Ivanova N."/>
            <person name="Mikhailova N."/>
            <person name="Pati A."/>
            <person name="Chen A."/>
            <person name="Palaniappan K."/>
            <person name="Land M."/>
            <person name="Hauser L."/>
            <person name="Chang Y.J."/>
            <person name="Jeffries C.D."/>
            <person name="Rohde M."/>
            <person name="Spring S."/>
            <person name="Goker M."/>
            <person name="Wirth R."/>
            <person name="Woyke T."/>
            <person name="Bristow J."/>
            <person name="Eisen J.A."/>
            <person name="Markowitz V."/>
            <person name="Hugenholtz P."/>
            <person name="Klenk H.P."/>
            <person name="Kyrpides N.C."/>
        </authorList>
    </citation>
    <scope>NUCLEOTIDE SEQUENCE [LARGE SCALE GENOMIC DNA]</scope>
    <source>
        <strain evidence="3">DSM 14429 / JCM 11212 / NBRC 100878 / IC-017</strain>
    </source>
</reference>
<dbReference type="PANTHER" id="PTHR34314:SF6">
    <property type="entry name" value="DUF3782 DOMAIN-CONTAINING PROTEIN"/>
    <property type="match status" value="1"/>
</dbReference>
<dbReference type="RefSeq" id="WP_013335524.1">
    <property type="nucleotide sequence ID" value="NC_014537.1"/>
</dbReference>
<sequence>MSIKDEFLRLLREDEVFRLAVIGFLGISDVQSSLRQLVSVVSDLTRTVQRLVEGQERLWEENNKLWQEVRRLAEGQEALRTDVSKLWEENNKIWQEIKALRENQEKLWENQNKLWQEVKALREGYEALRVDVNKLWEENRRINENIERIWQEIRALHEGQERLWQENNRIWQEIRRINENIEKLWQENNKIWRELRGIRRTLEHVTLSIEEEANEVVQYFLRQRGVVVETRPTHLNARFEFDVYGTDGRLTIVGEAKTRASPNTVRRVAEKIDEAIRAMPDKFPGRVIKVIYCLRAMPGAVEEANRLGIWFLESGRERNSPGI</sequence>
<reference evidence="3" key="2">
    <citation type="journal article" date="2010" name="Stand. Genomic Sci.">
        <title>Complete genome sequence of Vulcanisaeta distributa type strain (IC-017T).</title>
        <authorList>
            <person name="Mavromatis K."/>
            <person name="Sikorski J."/>
            <person name="Pabst E."/>
            <person name="Teshima H."/>
            <person name="Lapidus A."/>
            <person name="Lucas S."/>
            <person name="Nolan M."/>
            <person name="Glavina Del Rio T."/>
            <person name="Cheng J."/>
            <person name="Bruce D."/>
            <person name="Goodwin L."/>
            <person name="Pitluck S."/>
            <person name="Liolios K."/>
            <person name="Ivanova N."/>
            <person name="Mikhailova N."/>
            <person name="Pati A."/>
            <person name="Chen A."/>
            <person name="Palaniappan K."/>
            <person name="Land M."/>
            <person name="Hauser L."/>
            <person name="Chang Y."/>
            <person name="Jeffries C."/>
            <person name="Rohde M."/>
            <person name="Spring S."/>
            <person name="Goker M."/>
            <person name="Wirth R."/>
            <person name="Woyke T."/>
            <person name="Bristow J."/>
            <person name="Eisen J."/>
            <person name="Markowitz V."/>
            <person name="Hugenholtz P."/>
            <person name="Klenk H."/>
            <person name="Kyrpides N."/>
        </authorList>
    </citation>
    <scope>NUCLEOTIDE SEQUENCE [LARGE SCALE GENOMIC DNA]</scope>
    <source>
        <strain evidence="3">DSM 14429 / JCM 11212 / NBRC 100878 / IC-017</strain>
    </source>
</reference>
<dbReference type="InterPro" id="IPR058509">
    <property type="entry name" value="DUF8196"/>
</dbReference>
<gene>
    <name evidence="2" type="ordered locus">Vdis_0398</name>
</gene>
<dbReference type="SUPFAM" id="SSF52980">
    <property type="entry name" value="Restriction endonuclease-like"/>
    <property type="match status" value="1"/>
</dbReference>
<dbReference type="OrthoDB" id="28519at2157"/>
<dbReference type="EMBL" id="CP002100">
    <property type="protein sequence ID" value="ADN49799.1"/>
    <property type="molecule type" value="Genomic_DNA"/>
</dbReference>
<evidence type="ECO:0000313" key="3">
    <source>
        <dbReference type="Proteomes" id="UP000006681"/>
    </source>
</evidence>
<dbReference type="STRING" id="572478.Vdis_0398"/>
<accession>E1QU02</accession>
<dbReference type="HOGENOM" id="CLU_057644_0_0_2"/>
<dbReference type="Proteomes" id="UP000006681">
    <property type="component" value="Chromosome"/>
</dbReference>
<dbReference type="eggNOG" id="arCOG01426">
    <property type="taxonomic scope" value="Archaea"/>
</dbReference>
<name>E1QU02_VULDI</name>
<evidence type="ECO:0000313" key="2">
    <source>
        <dbReference type="EMBL" id="ADN49799.1"/>
    </source>
</evidence>
<dbReference type="InterPro" id="IPR011335">
    <property type="entry name" value="Restrct_endonuc-II-like"/>
</dbReference>
<dbReference type="Pfam" id="PF26618">
    <property type="entry name" value="DUF8196"/>
    <property type="match status" value="1"/>
</dbReference>
<dbReference type="SUPFAM" id="SSF58104">
    <property type="entry name" value="Methyl-accepting chemotaxis protein (MCP) signaling domain"/>
    <property type="match status" value="1"/>
</dbReference>
<dbReference type="PANTHER" id="PTHR34314">
    <property type="entry name" value="CRENARCHAEAL PROTEIN, PUTATIVE-RELATED"/>
    <property type="match status" value="1"/>
</dbReference>
<proteinExistence type="predicted"/>
<dbReference type="eggNOG" id="arCOG01423">
    <property type="taxonomic scope" value="Archaea"/>
</dbReference>
<keyword evidence="3" id="KW-1185">Reference proteome</keyword>
<evidence type="ECO:0000259" key="1">
    <source>
        <dbReference type="Pfam" id="PF26618"/>
    </source>
</evidence>
<dbReference type="AlphaFoldDB" id="E1QU02"/>
<dbReference type="KEGG" id="vdi:Vdis_0398"/>
<dbReference type="Gene3D" id="1.20.5.340">
    <property type="match status" value="1"/>
</dbReference>
<feature type="domain" description="DUF8196" evidence="1">
    <location>
        <begin position="211"/>
        <end position="319"/>
    </location>
</feature>